<dbReference type="AlphaFoldDB" id="A0A1X7G3N3"/>
<dbReference type="EMBL" id="LT840185">
    <property type="protein sequence ID" value="SMF63482.1"/>
    <property type="molecule type" value="Genomic_DNA"/>
</dbReference>
<organism evidence="2 3">
    <name type="scientific">Allosphingosinicella indica</name>
    <dbReference type="NCBI Taxonomy" id="941907"/>
    <lineage>
        <taxon>Bacteria</taxon>
        <taxon>Pseudomonadati</taxon>
        <taxon>Pseudomonadota</taxon>
        <taxon>Alphaproteobacteria</taxon>
        <taxon>Sphingomonadales</taxon>
        <taxon>Sphingomonadaceae</taxon>
        <taxon>Allosphingosinicella</taxon>
    </lineage>
</organism>
<reference evidence="3" key="1">
    <citation type="submission" date="2017-04" db="EMBL/GenBank/DDBJ databases">
        <authorList>
            <person name="Varghese N."/>
            <person name="Submissions S."/>
        </authorList>
    </citation>
    <scope>NUCLEOTIDE SEQUENCE [LARGE SCALE GENOMIC DNA]</scope>
    <source>
        <strain evidence="3">Dd16</strain>
    </source>
</reference>
<keyword evidence="1" id="KW-0732">Signal</keyword>
<evidence type="ECO:0000313" key="3">
    <source>
        <dbReference type="Proteomes" id="UP000192934"/>
    </source>
</evidence>
<dbReference type="Pfam" id="PF20311">
    <property type="entry name" value="DUF6607"/>
    <property type="match status" value="1"/>
</dbReference>
<keyword evidence="3" id="KW-1185">Reference proteome</keyword>
<accession>A0A1X7G3N3</accession>
<gene>
    <name evidence="2" type="ORF">SAMN06295910_1086</name>
</gene>
<dbReference type="InterPro" id="IPR046715">
    <property type="entry name" value="DUF6607"/>
</dbReference>
<name>A0A1X7G3N3_9SPHN</name>
<evidence type="ECO:0000256" key="1">
    <source>
        <dbReference type="SAM" id="SignalP"/>
    </source>
</evidence>
<dbReference type="STRING" id="941907.SAMN06295910_1086"/>
<sequence>MNFTRSITLALLVSAAAPALADGPVKPREAAAEAASFQRDRQDILAMAGNFKVRFDMRETTSWRPDYKPIDAKTSGGHEVVRVIEDSGKVIRLQHLLVVDADGEPMVIKHWRQDWVYEPESVLVYDAKGRWKLEEVPQRMRASRWSQTVYQVDDSPRYAGWGQWTDEGGIRRWRSNWTLRPLARRDAIRNPVYDRYLGINRHSPTPTGWIHWQDNIKEGMVDGKIVPFVQESVLNTYEKFDGFDVKAADDYWARTKGYWAAVRTAWDKAIADNRGVTVQEEAQTGTVISGRLLEIGNEIVDGKIKESAAIAEARAKISGATRSSLAQR</sequence>
<dbReference type="OrthoDB" id="8564954at2"/>
<dbReference type="RefSeq" id="WP_085217859.1">
    <property type="nucleotide sequence ID" value="NZ_LT840185.1"/>
</dbReference>
<evidence type="ECO:0000313" key="2">
    <source>
        <dbReference type="EMBL" id="SMF63482.1"/>
    </source>
</evidence>
<feature type="chain" id="PRO_5012440076" description="Outer membrane lipoprotein-sorting protein" evidence="1">
    <location>
        <begin position="22"/>
        <end position="328"/>
    </location>
</feature>
<protein>
    <recommendedName>
        <fullName evidence="4">Outer membrane lipoprotein-sorting protein</fullName>
    </recommendedName>
</protein>
<evidence type="ECO:0008006" key="4">
    <source>
        <dbReference type="Google" id="ProtNLM"/>
    </source>
</evidence>
<feature type="signal peptide" evidence="1">
    <location>
        <begin position="1"/>
        <end position="21"/>
    </location>
</feature>
<dbReference type="Proteomes" id="UP000192934">
    <property type="component" value="Chromosome I"/>
</dbReference>
<proteinExistence type="predicted"/>